<evidence type="ECO:0000256" key="1">
    <source>
        <dbReference type="PIRSR" id="PIRSR640198-1"/>
    </source>
</evidence>
<feature type="binding site" evidence="2">
    <location>
        <begin position="228"/>
        <end position="235"/>
    </location>
    <ligand>
        <name>ATP</name>
        <dbReference type="ChEBI" id="CHEBI:30616"/>
    </ligand>
</feature>
<gene>
    <name evidence="5" type="ORF">RM6536_0811</name>
</gene>
<dbReference type="EMBL" id="AP014938">
    <property type="protein sequence ID" value="BAS20058.1"/>
    <property type="molecule type" value="Genomic_DNA"/>
</dbReference>
<dbReference type="SUPFAM" id="SSF140931">
    <property type="entry name" value="Fic-like"/>
    <property type="match status" value="1"/>
</dbReference>
<dbReference type="RefSeq" id="WP_060824164.1">
    <property type="nucleotide sequence ID" value="NZ_AP014938.1"/>
</dbReference>
<proteinExistence type="predicted"/>
<evidence type="ECO:0000256" key="2">
    <source>
        <dbReference type="PIRSR" id="PIRSR640198-2"/>
    </source>
</evidence>
<evidence type="ECO:0000313" key="6">
    <source>
        <dbReference type="Proteomes" id="UP000066203"/>
    </source>
</evidence>
<accession>A0A0K2RYZ9</accession>
<dbReference type="Gene3D" id="1.10.3290.10">
    <property type="entry name" value="Fido-like domain"/>
    <property type="match status" value="1"/>
</dbReference>
<feature type="active site" evidence="1">
    <location>
        <position position="224"/>
    </location>
</feature>
<dbReference type="InterPro" id="IPR040198">
    <property type="entry name" value="Fido_containing"/>
</dbReference>
<evidence type="ECO:0000313" key="5">
    <source>
        <dbReference type="EMBL" id="BAS20058.1"/>
    </source>
</evidence>
<reference evidence="6" key="1">
    <citation type="submission" date="2015-08" db="EMBL/GenBank/DDBJ databases">
        <title>Complete genome sequence of Rothia mucilaginosa strain NUM-Rm6536.</title>
        <authorList>
            <person name="Nambu T."/>
        </authorList>
    </citation>
    <scope>NUCLEOTIDE SEQUENCE [LARGE SCALE GENOMIC DNA]</scope>
    <source>
        <strain evidence="6">NUM-Rm6536</strain>
    </source>
</reference>
<keyword evidence="2" id="KW-0067">ATP-binding</keyword>
<dbReference type="PATRIC" id="fig|43675.28.peg.828"/>
<feature type="coiled-coil region" evidence="3">
    <location>
        <begin position="286"/>
        <end position="316"/>
    </location>
</feature>
<dbReference type="GO" id="GO:0005524">
    <property type="term" value="F:ATP binding"/>
    <property type="evidence" value="ECO:0007669"/>
    <property type="project" value="UniProtKB-KW"/>
</dbReference>
<protein>
    <recommendedName>
        <fullName evidence="4">Fido domain-containing protein</fullName>
    </recommendedName>
</protein>
<sequence length="396" mass="43587">MPSAITWPALEWEPQDPWVHRDALASRRATRRNSGTFSSAVPASIAELNVELSPALRARLQENATAMTRFDERLHHIGSIPFSAVLLRGESASSSQIENLTVSARRLSLAVLGASGSKVGVNAELVARNVHAMRAALNTAENISVDNIFAMHRELTRGLQQDSGVLRTQWVWIKGDSPVTADYVAPHHERVPAALEDLVAFMNRRDIDPLAQAAIAHAQFETIHPFTDGNGRTGRALISALLLARGVTRHVILPVSSGLLHDTEGYIQALTDYRAGDAEPIIELFINAAQKAITNAEILAQDIENLQQQILATTQRKTPLLRSLTDLCCTEPAFTAHMVEEHTQGSRASVYRLLNRMVELQILREERVKIQGQKVWTVPALNRALDDFAARAGRRG</sequence>
<evidence type="ECO:0000259" key="4">
    <source>
        <dbReference type="PROSITE" id="PS51459"/>
    </source>
</evidence>
<dbReference type="PANTHER" id="PTHR13504:SF38">
    <property type="entry name" value="FIDO DOMAIN-CONTAINING PROTEIN"/>
    <property type="match status" value="1"/>
</dbReference>
<dbReference type="InterPro" id="IPR036597">
    <property type="entry name" value="Fido-like_dom_sf"/>
</dbReference>
<feature type="domain" description="Fido" evidence="4">
    <location>
        <begin position="143"/>
        <end position="287"/>
    </location>
</feature>
<dbReference type="InterPro" id="IPR003812">
    <property type="entry name" value="Fido"/>
</dbReference>
<evidence type="ECO:0000256" key="3">
    <source>
        <dbReference type="SAM" id="Coils"/>
    </source>
</evidence>
<dbReference type="AlphaFoldDB" id="A0A0K2RYZ9"/>
<keyword evidence="3" id="KW-0175">Coiled coil</keyword>
<dbReference type="Pfam" id="PF02661">
    <property type="entry name" value="Fic"/>
    <property type="match status" value="1"/>
</dbReference>
<dbReference type="PROSITE" id="PS51459">
    <property type="entry name" value="FIDO"/>
    <property type="match status" value="1"/>
</dbReference>
<keyword evidence="2" id="KW-0547">Nucleotide-binding</keyword>
<dbReference type="Proteomes" id="UP000066203">
    <property type="component" value="Chromosome"/>
</dbReference>
<organism evidence="5">
    <name type="scientific">Rothia mucilaginosa</name>
    <dbReference type="NCBI Taxonomy" id="43675"/>
    <lineage>
        <taxon>Bacteria</taxon>
        <taxon>Bacillati</taxon>
        <taxon>Actinomycetota</taxon>
        <taxon>Actinomycetes</taxon>
        <taxon>Micrococcales</taxon>
        <taxon>Micrococcaceae</taxon>
        <taxon>Rothia</taxon>
    </lineage>
</organism>
<dbReference type="PANTHER" id="PTHR13504">
    <property type="entry name" value="FIDO DOMAIN-CONTAINING PROTEIN DDB_G0283145"/>
    <property type="match status" value="1"/>
</dbReference>
<name>A0A0K2RYZ9_9MICC</name>